<organism evidence="3">
    <name type="scientific">Oikopleura dioica</name>
    <name type="common">Tunicate</name>
    <dbReference type="NCBI Taxonomy" id="34765"/>
    <lineage>
        <taxon>Eukaryota</taxon>
        <taxon>Metazoa</taxon>
        <taxon>Chordata</taxon>
        <taxon>Tunicata</taxon>
        <taxon>Appendicularia</taxon>
        <taxon>Copelata</taxon>
        <taxon>Oikopleuridae</taxon>
        <taxon>Oikopleura</taxon>
    </lineage>
</organism>
<accession>E4XFK1</accession>
<dbReference type="FunCoup" id="E4XFK1">
    <property type="interactions" value="24"/>
</dbReference>
<dbReference type="SUPFAM" id="SSF52833">
    <property type="entry name" value="Thioredoxin-like"/>
    <property type="match status" value="1"/>
</dbReference>
<evidence type="ECO:0000313" key="3">
    <source>
        <dbReference type="EMBL" id="CBY24347.1"/>
    </source>
</evidence>
<dbReference type="InParanoid" id="E4XFK1"/>
<dbReference type="InterPro" id="IPR010987">
    <property type="entry name" value="Glutathione-S-Trfase_C-like"/>
</dbReference>
<sequence>MSRSKLLLYGNASSSAARRVRAVLIYKNVEFEEIMIDIVKGDAQYKALVNPMGMVPAVKFPQSDSVLFESLPIMELINELYPEKPILPKDPYELARCRQITEIVNSGMQPFQKPSIFKLSGMNEEEKQKFLNITQRRGLQTLEHLVGLNYSVGDHLTIADFAVVCHIRNLIERWNLSLTDYPRVEALYKKLKDIDCFVKSHPDLQLKTA</sequence>
<dbReference type="Pfam" id="PF13417">
    <property type="entry name" value="GST_N_3"/>
    <property type="match status" value="1"/>
</dbReference>
<dbReference type="OrthoDB" id="202840at2759"/>
<dbReference type="PROSITE" id="PS50405">
    <property type="entry name" value="GST_CTER"/>
    <property type="match status" value="1"/>
</dbReference>
<dbReference type="GO" id="GO:0006749">
    <property type="term" value="P:glutathione metabolic process"/>
    <property type="evidence" value="ECO:0007669"/>
    <property type="project" value="TreeGrafter"/>
</dbReference>
<dbReference type="Gene3D" id="3.40.30.10">
    <property type="entry name" value="Glutaredoxin"/>
    <property type="match status" value="1"/>
</dbReference>
<keyword evidence="4" id="KW-1185">Reference proteome</keyword>
<dbReference type="InterPro" id="IPR036249">
    <property type="entry name" value="Thioredoxin-like_sf"/>
</dbReference>
<evidence type="ECO:0000313" key="4">
    <source>
        <dbReference type="Proteomes" id="UP000001307"/>
    </source>
</evidence>
<dbReference type="Pfam" id="PF14497">
    <property type="entry name" value="GST_C_3"/>
    <property type="match status" value="1"/>
</dbReference>
<feature type="domain" description="GST N-terminal" evidence="1">
    <location>
        <begin position="4"/>
        <end position="85"/>
    </location>
</feature>
<dbReference type="PANTHER" id="PTHR42673">
    <property type="entry name" value="MALEYLACETOACETATE ISOMERASE"/>
    <property type="match status" value="1"/>
</dbReference>
<evidence type="ECO:0000259" key="2">
    <source>
        <dbReference type="PROSITE" id="PS50405"/>
    </source>
</evidence>
<dbReference type="Gene3D" id="1.20.1050.10">
    <property type="match status" value="1"/>
</dbReference>
<name>E4XFK1_OIKDI</name>
<proteinExistence type="predicted"/>
<feature type="domain" description="GST C-terminal" evidence="2">
    <location>
        <begin position="90"/>
        <end position="209"/>
    </location>
</feature>
<dbReference type="CDD" id="cd00570">
    <property type="entry name" value="GST_N_family"/>
    <property type="match status" value="1"/>
</dbReference>
<dbReference type="InterPro" id="IPR004046">
    <property type="entry name" value="GST_C"/>
</dbReference>
<dbReference type="SUPFAM" id="SSF47616">
    <property type="entry name" value="GST C-terminal domain-like"/>
    <property type="match status" value="1"/>
</dbReference>
<evidence type="ECO:0008006" key="5">
    <source>
        <dbReference type="Google" id="ProtNLM"/>
    </source>
</evidence>
<dbReference type="Proteomes" id="UP000001307">
    <property type="component" value="Unassembled WGS sequence"/>
</dbReference>
<dbReference type="GO" id="GO:0016034">
    <property type="term" value="F:maleylacetoacetate isomerase activity"/>
    <property type="evidence" value="ECO:0007669"/>
    <property type="project" value="TreeGrafter"/>
</dbReference>
<dbReference type="InterPro" id="IPR036282">
    <property type="entry name" value="Glutathione-S-Trfase_C_sf"/>
</dbReference>
<dbReference type="GO" id="GO:0004364">
    <property type="term" value="F:glutathione transferase activity"/>
    <property type="evidence" value="ECO:0007669"/>
    <property type="project" value="TreeGrafter"/>
</dbReference>
<dbReference type="InterPro" id="IPR040079">
    <property type="entry name" value="Glutathione_S-Trfase"/>
</dbReference>
<dbReference type="SFLD" id="SFLDS00019">
    <property type="entry name" value="Glutathione_Transferase_(cytos"/>
    <property type="match status" value="1"/>
</dbReference>
<dbReference type="InterPro" id="IPR004045">
    <property type="entry name" value="Glutathione_S-Trfase_N"/>
</dbReference>
<dbReference type="AlphaFoldDB" id="E4XFK1"/>
<dbReference type="SFLD" id="SFLDG00358">
    <property type="entry name" value="Main_(cytGST)"/>
    <property type="match status" value="1"/>
</dbReference>
<dbReference type="GO" id="GO:0006559">
    <property type="term" value="P:L-phenylalanine catabolic process"/>
    <property type="evidence" value="ECO:0007669"/>
    <property type="project" value="TreeGrafter"/>
</dbReference>
<dbReference type="PROSITE" id="PS50404">
    <property type="entry name" value="GST_NTER"/>
    <property type="match status" value="1"/>
</dbReference>
<protein>
    <recommendedName>
        <fullName evidence="5">Maleylacetoacetate isomerase</fullName>
    </recommendedName>
</protein>
<gene>
    <name evidence="3" type="ORF">GSOID_T00010206001</name>
</gene>
<reference evidence="3" key="1">
    <citation type="journal article" date="2010" name="Science">
        <title>Plasticity of animal genome architecture unmasked by rapid evolution of a pelagic tunicate.</title>
        <authorList>
            <person name="Denoeud F."/>
            <person name="Henriet S."/>
            <person name="Mungpakdee S."/>
            <person name="Aury J.M."/>
            <person name="Da Silva C."/>
            <person name="Brinkmann H."/>
            <person name="Mikhaleva J."/>
            <person name="Olsen L.C."/>
            <person name="Jubin C."/>
            <person name="Canestro C."/>
            <person name="Bouquet J.M."/>
            <person name="Danks G."/>
            <person name="Poulain J."/>
            <person name="Campsteijn C."/>
            <person name="Adamski M."/>
            <person name="Cross I."/>
            <person name="Yadetie F."/>
            <person name="Muffato M."/>
            <person name="Louis A."/>
            <person name="Butcher S."/>
            <person name="Tsagkogeorga G."/>
            <person name="Konrad A."/>
            <person name="Singh S."/>
            <person name="Jensen M.F."/>
            <person name="Cong E.H."/>
            <person name="Eikeseth-Otteraa H."/>
            <person name="Noel B."/>
            <person name="Anthouard V."/>
            <person name="Porcel B.M."/>
            <person name="Kachouri-Lafond R."/>
            <person name="Nishino A."/>
            <person name="Ugolini M."/>
            <person name="Chourrout P."/>
            <person name="Nishida H."/>
            <person name="Aasland R."/>
            <person name="Huzurbazar S."/>
            <person name="Westhof E."/>
            <person name="Delsuc F."/>
            <person name="Lehrach H."/>
            <person name="Reinhardt R."/>
            <person name="Weissenbach J."/>
            <person name="Roy S.W."/>
            <person name="Artiguenave F."/>
            <person name="Postlethwait J.H."/>
            <person name="Manak J.R."/>
            <person name="Thompson E.M."/>
            <person name="Jaillon O."/>
            <person name="Du Pasquier L."/>
            <person name="Boudinot P."/>
            <person name="Liberles D.A."/>
            <person name="Volff J.N."/>
            <person name="Philippe H."/>
            <person name="Lenhard B."/>
            <person name="Roest Crollius H."/>
            <person name="Wincker P."/>
            <person name="Chourrout D."/>
        </authorList>
    </citation>
    <scope>NUCLEOTIDE SEQUENCE [LARGE SCALE GENOMIC DNA]</scope>
</reference>
<dbReference type="EMBL" id="FN653045">
    <property type="protein sequence ID" value="CBY24347.1"/>
    <property type="molecule type" value="Genomic_DNA"/>
</dbReference>
<dbReference type="PANTHER" id="PTHR42673:SF4">
    <property type="entry name" value="MALEYLACETOACETATE ISOMERASE"/>
    <property type="match status" value="1"/>
</dbReference>
<evidence type="ECO:0000259" key="1">
    <source>
        <dbReference type="PROSITE" id="PS50404"/>
    </source>
</evidence>